<dbReference type="EMBL" id="BTSX01000002">
    <property type="protein sequence ID" value="GMS82710.1"/>
    <property type="molecule type" value="Genomic_DNA"/>
</dbReference>
<dbReference type="Proteomes" id="UP001432027">
    <property type="component" value="Unassembled WGS sequence"/>
</dbReference>
<evidence type="ECO:0000313" key="2">
    <source>
        <dbReference type="Proteomes" id="UP001432027"/>
    </source>
</evidence>
<gene>
    <name evidence="1" type="ORF">PENTCL1PPCAC_4885</name>
</gene>
<comment type="caution">
    <text evidence="1">The sequence shown here is derived from an EMBL/GenBank/DDBJ whole genome shotgun (WGS) entry which is preliminary data.</text>
</comment>
<proteinExistence type="predicted"/>
<evidence type="ECO:0008006" key="3">
    <source>
        <dbReference type="Google" id="ProtNLM"/>
    </source>
</evidence>
<reference evidence="1" key="1">
    <citation type="submission" date="2023-10" db="EMBL/GenBank/DDBJ databases">
        <title>Genome assembly of Pristionchus species.</title>
        <authorList>
            <person name="Yoshida K."/>
            <person name="Sommer R.J."/>
        </authorList>
    </citation>
    <scope>NUCLEOTIDE SEQUENCE</scope>
    <source>
        <strain evidence="1">RS0144</strain>
    </source>
</reference>
<feature type="non-terminal residue" evidence="1">
    <location>
        <position position="1"/>
    </location>
</feature>
<organism evidence="1 2">
    <name type="scientific">Pristionchus entomophagus</name>
    <dbReference type="NCBI Taxonomy" id="358040"/>
    <lineage>
        <taxon>Eukaryota</taxon>
        <taxon>Metazoa</taxon>
        <taxon>Ecdysozoa</taxon>
        <taxon>Nematoda</taxon>
        <taxon>Chromadorea</taxon>
        <taxon>Rhabditida</taxon>
        <taxon>Rhabditina</taxon>
        <taxon>Diplogasteromorpha</taxon>
        <taxon>Diplogasteroidea</taxon>
        <taxon>Neodiplogasteridae</taxon>
        <taxon>Pristionchus</taxon>
    </lineage>
</organism>
<keyword evidence="2" id="KW-1185">Reference proteome</keyword>
<protein>
    <recommendedName>
        <fullName evidence="3">Macro domain-containing protein</fullName>
    </recommendedName>
</protein>
<accession>A0AAV5SRL0</accession>
<dbReference type="AlphaFoldDB" id="A0AAV5SRL0"/>
<name>A0AAV5SRL0_9BILA</name>
<evidence type="ECO:0000313" key="1">
    <source>
        <dbReference type="EMBL" id="GMS82710.1"/>
    </source>
</evidence>
<sequence>GNPSSLQENLPLTFYKVQPATSGNITQWKKIMLTFYGPISDPTKPTDSELFNVRQAFKQVLSVVRRKGYSSIAIAVPYSDNAAAKHSSIMTEIIHAIIDKINETVSIGT</sequence>